<keyword evidence="1" id="KW-0378">Hydrolase</keyword>
<evidence type="ECO:0000259" key="3">
    <source>
        <dbReference type="Pfam" id="PF07859"/>
    </source>
</evidence>
<dbReference type="Proteomes" id="UP001345827">
    <property type="component" value="Unassembled WGS sequence"/>
</dbReference>
<feature type="compositionally biased region" description="Low complexity" evidence="2">
    <location>
        <begin position="12"/>
        <end position="22"/>
    </location>
</feature>
<evidence type="ECO:0000313" key="4">
    <source>
        <dbReference type="EMBL" id="KAK5539726.1"/>
    </source>
</evidence>
<dbReference type="InterPro" id="IPR029058">
    <property type="entry name" value="AB_hydrolase_fold"/>
</dbReference>
<dbReference type="PANTHER" id="PTHR48081">
    <property type="entry name" value="AB HYDROLASE SUPERFAMILY PROTEIN C4A8.06C"/>
    <property type="match status" value="1"/>
</dbReference>
<dbReference type="InterPro" id="IPR050300">
    <property type="entry name" value="GDXG_lipolytic_enzyme"/>
</dbReference>
<accession>A0AAV9QAS3</accession>
<reference evidence="4 5" key="1">
    <citation type="submission" date="2023-06" db="EMBL/GenBank/DDBJ databases">
        <title>Black Yeasts Isolated from many extreme environments.</title>
        <authorList>
            <person name="Coleine C."/>
            <person name="Stajich J.E."/>
            <person name="Selbmann L."/>
        </authorList>
    </citation>
    <scope>NUCLEOTIDE SEQUENCE [LARGE SCALE GENOMIC DNA]</scope>
    <source>
        <strain evidence="4 5">CCFEE 5887</strain>
    </source>
</reference>
<dbReference type="SUPFAM" id="SSF53474">
    <property type="entry name" value="alpha/beta-Hydrolases"/>
    <property type="match status" value="1"/>
</dbReference>
<evidence type="ECO:0000313" key="5">
    <source>
        <dbReference type="Proteomes" id="UP001345827"/>
    </source>
</evidence>
<feature type="compositionally biased region" description="Pro residues" evidence="2">
    <location>
        <begin position="23"/>
        <end position="33"/>
    </location>
</feature>
<dbReference type="Pfam" id="PF07859">
    <property type="entry name" value="Abhydrolase_3"/>
    <property type="match status" value="1"/>
</dbReference>
<feature type="region of interest" description="Disordered" evidence="2">
    <location>
        <begin position="12"/>
        <end position="36"/>
    </location>
</feature>
<keyword evidence="5" id="KW-1185">Reference proteome</keyword>
<evidence type="ECO:0000256" key="2">
    <source>
        <dbReference type="SAM" id="MobiDB-lite"/>
    </source>
</evidence>
<feature type="domain" description="Alpha/beta hydrolase fold-3" evidence="3">
    <location>
        <begin position="117"/>
        <end position="307"/>
    </location>
</feature>
<sequence>MPHLSCVHALGPSQASGLASSPSPSPAPTPPKYQRPSSFTRVRFLLKIWLMKGMATLFFKTIRLVHARQLRGFLPNYTKCYPVRPTLENRIFLPKAYTSTDTDTDTNTKSTKYPLLITIHGGGFVLCDPTMDDEFNRLFADTYSFIVVGVNYHKAPGGTGTFPGPVHDIGAIVESILSDSSLSAIVDTANISLAGFSAGGNLSLAVAQLPALKDKIRSIIPVYPVVDFTGQHKGAFRTSPDGKPDLLKDLGPLFNWAYIPPDTDLSNTLLSPICADRKTQLPQRIFFIGAEYDSLCHEAEVMAKKFAGLEEASDTGPQWEENGIKWRMVPDVTHAWTHQPLKNPEAEKKRKKDLEGLYREMADWLRR</sequence>
<dbReference type="GO" id="GO:0016787">
    <property type="term" value="F:hydrolase activity"/>
    <property type="evidence" value="ECO:0007669"/>
    <property type="project" value="UniProtKB-KW"/>
</dbReference>
<dbReference type="InterPro" id="IPR013094">
    <property type="entry name" value="AB_hydrolase_3"/>
</dbReference>
<gene>
    <name evidence="4" type="ORF">LTR25_003431</name>
</gene>
<evidence type="ECO:0000256" key="1">
    <source>
        <dbReference type="ARBA" id="ARBA00022801"/>
    </source>
</evidence>
<dbReference type="AlphaFoldDB" id="A0AAV9QAS3"/>
<organism evidence="4 5">
    <name type="scientific">Vermiconidia calcicola</name>
    <dbReference type="NCBI Taxonomy" id="1690605"/>
    <lineage>
        <taxon>Eukaryota</taxon>
        <taxon>Fungi</taxon>
        <taxon>Dikarya</taxon>
        <taxon>Ascomycota</taxon>
        <taxon>Pezizomycotina</taxon>
        <taxon>Dothideomycetes</taxon>
        <taxon>Dothideomycetidae</taxon>
        <taxon>Mycosphaerellales</taxon>
        <taxon>Extremaceae</taxon>
        <taxon>Vermiconidia</taxon>
    </lineage>
</organism>
<dbReference type="Gene3D" id="3.40.50.1820">
    <property type="entry name" value="alpha/beta hydrolase"/>
    <property type="match status" value="1"/>
</dbReference>
<proteinExistence type="predicted"/>
<comment type="caution">
    <text evidence="4">The sequence shown here is derived from an EMBL/GenBank/DDBJ whole genome shotgun (WGS) entry which is preliminary data.</text>
</comment>
<name>A0AAV9QAS3_9PEZI</name>
<dbReference type="EMBL" id="JAXLQG010000005">
    <property type="protein sequence ID" value="KAK5539726.1"/>
    <property type="molecule type" value="Genomic_DNA"/>
</dbReference>
<protein>
    <recommendedName>
        <fullName evidence="3">Alpha/beta hydrolase fold-3 domain-containing protein</fullName>
    </recommendedName>
</protein>